<dbReference type="InterPro" id="IPR011206">
    <property type="entry name" value="Citrate_lyase_beta/mcl1/mcl2"/>
</dbReference>
<dbReference type="SUPFAM" id="SSF51621">
    <property type="entry name" value="Phosphoenolpyruvate/pyruvate domain"/>
    <property type="match status" value="1"/>
</dbReference>
<organism evidence="8 9">
    <name type="scientific">Mesorhizobium australicum</name>
    <dbReference type="NCBI Taxonomy" id="536018"/>
    <lineage>
        <taxon>Bacteria</taxon>
        <taxon>Pseudomonadati</taxon>
        <taxon>Pseudomonadota</taxon>
        <taxon>Alphaproteobacteria</taxon>
        <taxon>Hyphomicrobiales</taxon>
        <taxon>Phyllobacteriaceae</taxon>
        <taxon>Mesorhizobium</taxon>
    </lineage>
</organism>
<dbReference type="Proteomes" id="UP000193083">
    <property type="component" value="Unassembled WGS sequence"/>
</dbReference>
<feature type="binding site" evidence="5">
    <location>
        <position position="72"/>
    </location>
    <ligand>
        <name>substrate</name>
    </ligand>
</feature>
<feature type="binding site" evidence="6">
    <location>
        <position position="164"/>
    </location>
    <ligand>
        <name>Mg(2+)</name>
        <dbReference type="ChEBI" id="CHEBI:18420"/>
    </ligand>
</feature>
<dbReference type="InterPro" id="IPR040442">
    <property type="entry name" value="Pyrv_kinase-like_dom_sf"/>
</dbReference>
<feature type="binding site" evidence="6">
    <location>
        <position position="137"/>
    </location>
    <ligand>
        <name>Mg(2+)</name>
        <dbReference type="ChEBI" id="CHEBI:18420"/>
    </ligand>
</feature>
<dbReference type="GO" id="GO:0006107">
    <property type="term" value="P:oxaloacetate metabolic process"/>
    <property type="evidence" value="ECO:0007669"/>
    <property type="project" value="TreeGrafter"/>
</dbReference>
<dbReference type="RefSeq" id="WP_085463229.1">
    <property type="nucleotide sequence ID" value="NZ_FXBL01000004.1"/>
</dbReference>
<dbReference type="EMBL" id="FXBL01000004">
    <property type="protein sequence ID" value="SMH30957.1"/>
    <property type="molecule type" value="Genomic_DNA"/>
</dbReference>
<protein>
    <submittedName>
        <fullName evidence="8">Citrate lyase subunit beta / citryl-CoA lyase</fullName>
    </submittedName>
</protein>
<dbReference type="PANTHER" id="PTHR32308:SF10">
    <property type="entry name" value="CITRATE LYASE SUBUNIT BETA"/>
    <property type="match status" value="1"/>
</dbReference>
<evidence type="ECO:0000256" key="6">
    <source>
        <dbReference type="PIRSR" id="PIRSR015582-2"/>
    </source>
</evidence>
<keyword evidence="8" id="KW-0456">Lyase</keyword>
<evidence type="ECO:0000313" key="9">
    <source>
        <dbReference type="Proteomes" id="UP000193083"/>
    </source>
</evidence>
<keyword evidence="9" id="KW-1185">Reference proteome</keyword>
<comment type="similarity">
    <text evidence="2">Belongs to the HpcH/HpaI aldolase family.</text>
</comment>
<dbReference type="GO" id="GO:0000287">
    <property type="term" value="F:magnesium ion binding"/>
    <property type="evidence" value="ECO:0007669"/>
    <property type="project" value="TreeGrafter"/>
</dbReference>
<evidence type="ECO:0000256" key="3">
    <source>
        <dbReference type="ARBA" id="ARBA00022723"/>
    </source>
</evidence>
<evidence type="ECO:0000256" key="1">
    <source>
        <dbReference type="ARBA" id="ARBA00001946"/>
    </source>
</evidence>
<comment type="cofactor">
    <cofactor evidence="1">
        <name>Mg(2+)</name>
        <dbReference type="ChEBI" id="CHEBI:18420"/>
    </cofactor>
</comment>
<dbReference type="InterPro" id="IPR015813">
    <property type="entry name" value="Pyrv/PenolPyrv_kinase-like_dom"/>
</dbReference>
<dbReference type="AlphaFoldDB" id="A0A1X7N130"/>
<sequence>MADARPKRLRRCQLAVPGSSDKMMAKAAAMEVDHVFLDLEDAVAPGAKVGARAQIVNALNTLDFGSSVRCVRINDLDTHYAYEDVITVVEGAGQNVDTILVPKVRTACDVRFVDRLLSQIEGKLGLTRRIGIEVLIEEAEAIMRVEEIAGASDRLEALIFGMGDYSASQGIDPRAIAGDSGYPGDIWHYARYKMIVAARTYGLDAVDGPFVNFKDGDWFRTECIRAQQLGAVGKWAIHPSQVAIAQEVFSPSQAEVDRAYKAVAAYREAQAQGLGAIQVDGQMVDVATVRLVQRVIDRAELAGMKPSAGL</sequence>
<feature type="binding site" evidence="5">
    <location>
        <position position="137"/>
    </location>
    <ligand>
        <name>substrate</name>
    </ligand>
</feature>
<dbReference type="InterPro" id="IPR005000">
    <property type="entry name" value="Aldolase/citrate-lyase_domain"/>
</dbReference>
<dbReference type="GO" id="GO:0016829">
    <property type="term" value="F:lyase activity"/>
    <property type="evidence" value="ECO:0007669"/>
    <property type="project" value="UniProtKB-KW"/>
</dbReference>
<dbReference type="PANTHER" id="PTHR32308">
    <property type="entry name" value="LYASE BETA SUBUNIT, PUTATIVE (AFU_ORTHOLOGUE AFUA_4G13030)-RELATED"/>
    <property type="match status" value="1"/>
</dbReference>
<keyword evidence="3 6" id="KW-0479">Metal-binding</keyword>
<accession>A0A1X7N130</accession>
<name>A0A1X7N130_9HYPH</name>
<dbReference type="Pfam" id="PF03328">
    <property type="entry name" value="HpcH_HpaI"/>
    <property type="match status" value="1"/>
</dbReference>
<evidence type="ECO:0000256" key="2">
    <source>
        <dbReference type="ARBA" id="ARBA00005568"/>
    </source>
</evidence>
<dbReference type="OrthoDB" id="9800547at2"/>
<keyword evidence="4 6" id="KW-0460">Magnesium</keyword>
<evidence type="ECO:0000256" key="5">
    <source>
        <dbReference type="PIRSR" id="PIRSR015582-1"/>
    </source>
</evidence>
<proteinExistence type="inferred from homology"/>
<evidence type="ECO:0000256" key="4">
    <source>
        <dbReference type="ARBA" id="ARBA00022842"/>
    </source>
</evidence>
<dbReference type="PIRSF" id="PIRSF015582">
    <property type="entry name" value="Cit_lyase_B"/>
    <property type="match status" value="1"/>
</dbReference>
<evidence type="ECO:0000259" key="7">
    <source>
        <dbReference type="Pfam" id="PF03328"/>
    </source>
</evidence>
<reference evidence="8 9" key="1">
    <citation type="submission" date="2017-04" db="EMBL/GenBank/DDBJ databases">
        <authorList>
            <person name="Afonso C.L."/>
            <person name="Miller P.J."/>
            <person name="Scott M.A."/>
            <person name="Spackman E."/>
            <person name="Goraichik I."/>
            <person name="Dimitrov K.M."/>
            <person name="Suarez D.L."/>
            <person name="Swayne D.E."/>
        </authorList>
    </citation>
    <scope>NUCLEOTIDE SEQUENCE [LARGE SCALE GENOMIC DNA]</scope>
    <source>
        <strain evidence="8 9">B5P</strain>
    </source>
</reference>
<evidence type="ECO:0000313" key="8">
    <source>
        <dbReference type="EMBL" id="SMH30957.1"/>
    </source>
</evidence>
<feature type="domain" description="HpcH/HpaI aldolase/citrate lyase" evidence="7">
    <location>
        <begin position="14"/>
        <end position="239"/>
    </location>
</feature>
<gene>
    <name evidence="8" type="ORF">SAMN02982922_1110</name>
</gene>
<dbReference type="Gene3D" id="3.20.20.60">
    <property type="entry name" value="Phosphoenolpyruvate-binding domains"/>
    <property type="match status" value="1"/>
</dbReference>